<accession>M1VG59</accession>
<keyword evidence="10" id="KW-1185">Reference proteome</keyword>
<reference evidence="9 10" key="2">
    <citation type="journal article" date="2007" name="BMC Biol.">
        <title>A 100%-complete sequence reveals unusually simple genomic features in the hot-spring red alga Cyanidioschyzon merolae.</title>
        <authorList>
            <person name="Nozaki H."/>
            <person name="Takano H."/>
            <person name="Misumi O."/>
            <person name="Terasawa K."/>
            <person name="Matsuzaki M."/>
            <person name="Maruyama S."/>
            <person name="Nishida K."/>
            <person name="Yagisawa F."/>
            <person name="Yoshida Y."/>
            <person name="Fujiwara T."/>
            <person name="Takio S."/>
            <person name="Tamura K."/>
            <person name="Chung S.J."/>
            <person name="Nakamura S."/>
            <person name="Kuroiwa H."/>
            <person name="Tanaka K."/>
            <person name="Sato N."/>
            <person name="Kuroiwa T."/>
        </authorList>
    </citation>
    <scope>NUCLEOTIDE SEQUENCE [LARGE SCALE GENOMIC DNA]</scope>
    <source>
        <strain evidence="9 10">10D</strain>
    </source>
</reference>
<dbReference type="STRING" id="280699.M1VG59"/>
<dbReference type="InterPro" id="IPR038418">
    <property type="entry name" value="6-PTP_synth/QueD_sf"/>
</dbReference>
<dbReference type="PANTHER" id="PTHR12589">
    <property type="entry name" value="PYRUVOYL TETRAHYDROBIOPTERIN SYNTHASE"/>
    <property type="match status" value="1"/>
</dbReference>
<dbReference type="eggNOG" id="ENOG502T1C9">
    <property type="taxonomic scope" value="Eukaryota"/>
</dbReference>
<dbReference type="InterPro" id="IPR007115">
    <property type="entry name" value="6-PTP_synth/QueD"/>
</dbReference>
<evidence type="ECO:0000256" key="7">
    <source>
        <dbReference type="ARBA" id="ARBA00023007"/>
    </source>
</evidence>
<dbReference type="UniPathway" id="UPA00849">
    <property type="reaction ID" value="UER00819"/>
</dbReference>
<gene>
    <name evidence="9" type="ORF">CYME_CMG095C</name>
</gene>
<sequence length="180" mass="19897">MACAASLSTGNALQPLVRESVLRPAGSAVNATSAMFILEKRFPFEASHCLQHHDSKCSRLHGHSYVLVVEVSTEALVTSGPKKGMVMDFDEIAAVVRPLVEKFLDHQHLNETLETDAPTAEYIAYWAYRKLKPSIPCLSAVTVEETATARAIYRPKPLDSLHRIEHDHETSFDHAYGPVS</sequence>
<dbReference type="NCBIfam" id="TIGR03367">
    <property type="entry name" value="queuosine_QueD"/>
    <property type="match status" value="1"/>
</dbReference>
<dbReference type="PANTHER" id="PTHR12589:SF7">
    <property type="entry name" value="6-PYRUVOYL TETRAHYDROBIOPTERIN SYNTHASE"/>
    <property type="match status" value="1"/>
</dbReference>
<dbReference type="AlphaFoldDB" id="M1VG59"/>
<dbReference type="GO" id="GO:0006729">
    <property type="term" value="P:tetrahydrobiopterin biosynthetic process"/>
    <property type="evidence" value="ECO:0007669"/>
    <property type="project" value="UniProtKB-UniPathway"/>
</dbReference>
<dbReference type="HOGENOM" id="CLU_111016_6_1_1"/>
<keyword evidence="7" id="KW-0783">Tetrahydrobiopterin biosynthesis</keyword>
<name>M1VG59_CYAM1</name>
<evidence type="ECO:0000256" key="3">
    <source>
        <dbReference type="ARBA" id="ARBA00009164"/>
    </source>
</evidence>
<reference evidence="9 10" key="1">
    <citation type="journal article" date="2004" name="Nature">
        <title>Genome sequence of the ultrasmall unicellular red alga Cyanidioschyzon merolae 10D.</title>
        <authorList>
            <person name="Matsuzaki M."/>
            <person name="Misumi O."/>
            <person name="Shin-i T."/>
            <person name="Maruyama S."/>
            <person name="Takahara M."/>
            <person name="Miyagishima S."/>
            <person name="Mori T."/>
            <person name="Nishida K."/>
            <person name="Yagisawa F."/>
            <person name="Nishida K."/>
            <person name="Yoshida Y."/>
            <person name="Nishimura Y."/>
            <person name="Nakao S."/>
            <person name="Kobayashi T."/>
            <person name="Momoyama Y."/>
            <person name="Higashiyama T."/>
            <person name="Minoda A."/>
            <person name="Sano M."/>
            <person name="Nomoto H."/>
            <person name="Oishi K."/>
            <person name="Hayashi H."/>
            <person name="Ohta F."/>
            <person name="Nishizaka S."/>
            <person name="Haga S."/>
            <person name="Miura S."/>
            <person name="Morishita T."/>
            <person name="Kabeya Y."/>
            <person name="Terasawa K."/>
            <person name="Suzuki Y."/>
            <person name="Ishii Y."/>
            <person name="Asakawa S."/>
            <person name="Takano H."/>
            <person name="Ohta N."/>
            <person name="Kuroiwa H."/>
            <person name="Tanaka K."/>
            <person name="Shimizu N."/>
            <person name="Sugano S."/>
            <person name="Sato N."/>
            <person name="Nozaki H."/>
            <person name="Ogasawara N."/>
            <person name="Kohara Y."/>
            <person name="Kuroiwa T."/>
        </authorList>
    </citation>
    <scope>NUCLEOTIDE SEQUENCE [LARGE SCALE GENOMIC DNA]</scope>
    <source>
        <strain evidence="9 10">10D</strain>
    </source>
</reference>
<evidence type="ECO:0000256" key="8">
    <source>
        <dbReference type="ARBA" id="ARBA00023239"/>
    </source>
</evidence>
<dbReference type="EMBL" id="AP006489">
    <property type="protein sequence ID" value="BAM79613.1"/>
    <property type="molecule type" value="Genomic_DNA"/>
</dbReference>
<evidence type="ECO:0000256" key="6">
    <source>
        <dbReference type="ARBA" id="ARBA00022833"/>
    </source>
</evidence>
<dbReference type="Proteomes" id="UP000007014">
    <property type="component" value="Chromosome 7"/>
</dbReference>
<dbReference type="SUPFAM" id="SSF55620">
    <property type="entry name" value="Tetrahydrobiopterin biosynthesis enzymes-like"/>
    <property type="match status" value="1"/>
</dbReference>
<evidence type="ECO:0000256" key="4">
    <source>
        <dbReference type="ARBA" id="ARBA00013100"/>
    </source>
</evidence>
<dbReference type="GO" id="GO:0003874">
    <property type="term" value="F:6-pyruvoyltetrahydropterin synthase activity"/>
    <property type="evidence" value="ECO:0007669"/>
    <property type="project" value="UniProtKB-EC"/>
</dbReference>
<dbReference type="Pfam" id="PF01242">
    <property type="entry name" value="PTPS"/>
    <property type="match status" value="1"/>
</dbReference>
<dbReference type="GO" id="GO:0046872">
    <property type="term" value="F:metal ion binding"/>
    <property type="evidence" value="ECO:0007669"/>
    <property type="project" value="UniProtKB-KW"/>
</dbReference>
<protein>
    <recommendedName>
        <fullName evidence="4">6-pyruvoyltetrahydropterin synthase</fullName>
        <ecNumber evidence="4">4.2.3.12</ecNumber>
    </recommendedName>
</protein>
<evidence type="ECO:0000256" key="1">
    <source>
        <dbReference type="ARBA" id="ARBA00001947"/>
    </source>
</evidence>
<dbReference type="Gramene" id="CMG095CT">
    <property type="protein sequence ID" value="CMG095CT"/>
    <property type="gene ID" value="CMG095C"/>
</dbReference>
<keyword evidence="8" id="KW-0456">Lyase</keyword>
<dbReference type="KEGG" id="cme:CYME_CMG095C"/>
<comment type="pathway">
    <text evidence="2">Cofactor biosynthesis; tetrahydrobiopterin biosynthesis; tetrahydrobiopterin from 7,8-dihydroneopterin triphosphate: step 1/3.</text>
</comment>
<evidence type="ECO:0000313" key="10">
    <source>
        <dbReference type="Proteomes" id="UP000007014"/>
    </source>
</evidence>
<comment type="cofactor">
    <cofactor evidence="1">
        <name>Zn(2+)</name>
        <dbReference type="ChEBI" id="CHEBI:29105"/>
    </cofactor>
</comment>
<evidence type="ECO:0000256" key="5">
    <source>
        <dbReference type="ARBA" id="ARBA00022723"/>
    </source>
</evidence>
<evidence type="ECO:0000313" key="9">
    <source>
        <dbReference type="EMBL" id="BAM79613.1"/>
    </source>
</evidence>
<keyword evidence="5" id="KW-0479">Metal-binding</keyword>
<keyword evidence="6" id="KW-0862">Zinc</keyword>
<comment type="similarity">
    <text evidence="3">Belongs to the PTPS family.</text>
</comment>
<dbReference type="OMA" id="SETPRTW"/>
<dbReference type="RefSeq" id="XP_005535899.1">
    <property type="nucleotide sequence ID" value="XM_005535842.1"/>
</dbReference>
<dbReference type="EC" id="4.2.3.12" evidence="4"/>
<proteinExistence type="inferred from homology"/>
<dbReference type="Gene3D" id="3.30.479.10">
    <property type="entry name" value="6-pyruvoyl tetrahydropterin synthase/QueD"/>
    <property type="match status" value="1"/>
</dbReference>
<dbReference type="GeneID" id="16993251"/>
<organism evidence="9 10">
    <name type="scientific">Cyanidioschyzon merolae (strain NIES-3377 / 10D)</name>
    <name type="common">Unicellular red alga</name>
    <dbReference type="NCBI Taxonomy" id="280699"/>
    <lineage>
        <taxon>Eukaryota</taxon>
        <taxon>Rhodophyta</taxon>
        <taxon>Bangiophyceae</taxon>
        <taxon>Cyanidiales</taxon>
        <taxon>Cyanidiaceae</taxon>
        <taxon>Cyanidioschyzon</taxon>
    </lineage>
</organism>
<evidence type="ECO:0000256" key="2">
    <source>
        <dbReference type="ARBA" id="ARBA00005126"/>
    </source>
</evidence>
<dbReference type="OrthoDB" id="14045at2759"/>